<evidence type="ECO:0000256" key="6">
    <source>
        <dbReference type="SAM" id="Phobius"/>
    </source>
</evidence>
<feature type="transmembrane region" description="Helical" evidence="6">
    <location>
        <begin position="371"/>
        <end position="390"/>
    </location>
</feature>
<feature type="transmembrane region" description="Helical" evidence="6">
    <location>
        <begin position="292"/>
        <end position="311"/>
    </location>
</feature>
<reference evidence="7 8" key="1">
    <citation type="submission" date="2018-12" db="EMBL/GenBank/DDBJ databases">
        <title>Genome Sequence of Candidatus Viridilinea halotolerans isolated from saline sulfide-rich spring.</title>
        <authorList>
            <person name="Grouzdev D.S."/>
            <person name="Burganskaya E.I."/>
            <person name="Krutkina M.S."/>
            <person name="Sukhacheva M.V."/>
            <person name="Gorlenko V.M."/>
        </authorList>
    </citation>
    <scope>NUCLEOTIDE SEQUENCE [LARGE SCALE GENOMIC DNA]</scope>
    <source>
        <strain evidence="7">Chok-6</strain>
    </source>
</reference>
<evidence type="ECO:0000313" key="8">
    <source>
        <dbReference type="Proteomes" id="UP000280307"/>
    </source>
</evidence>
<feature type="transmembrane region" description="Helical" evidence="6">
    <location>
        <begin position="93"/>
        <end position="115"/>
    </location>
</feature>
<protein>
    <submittedName>
        <fullName evidence="7">Uncharacterized protein</fullName>
    </submittedName>
</protein>
<dbReference type="EMBL" id="RSAS01000956">
    <property type="protein sequence ID" value="RRR65419.1"/>
    <property type="molecule type" value="Genomic_DNA"/>
</dbReference>
<evidence type="ECO:0000256" key="4">
    <source>
        <dbReference type="ARBA" id="ARBA00022989"/>
    </source>
</evidence>
<evidence type="ECO:0000313" key="7">
    <source>
        <dbReference type="EMBL" id="RRR65419.1"/>
    </source>
</evidence>
<keyword evidence="5 6" id="KW-0472">Membrane</keyword>
<organism evidence="7 8">
    <name type="scientific">Candidatus Viridilinea halotolerans</name>
    <dbReference type="NCBI Taxonomy" id="2491704"/>
    <lineage>
        <taxon>Bacteria</taxon>
        <taxon>Bacillati</taxon>
        <taxon>Chloroflexota</taxon>
        <taxon>Chloroflexia</taxon>
        <taxon>Chloroflexales</taxon>
        <taxon>Chloroflexineae</taxon>
        <taxon>Oscillochloridaceae</taxon>
        <taxon>Candidatus Viridilinea</taxon>
    </lineage>
</organism>
<dbReference type="InterPro" id="IPR050833">
    <property type="entry name" value="Poly_Biosynth_Transport"/>
</dbReference>
<evidence type="ECO:0000256" key="1">
    <source>
        <dbReference type="ARBA" id="ARBA00004651"/>
    </source>
</evidence>
<name>A0A426TQC5_9CHLR</name>
<evidence type="ECO:0000256" key="5">
    <source>
        <dbReference type="ARBA" id="ARBA00023136"/>
    </source>
</evidence>
<dbReference type="Proteomes" id="UP000280307">
    <property type="component" value="Unassembled WGS sequence"/>
</dbReference>
<dbReference type="AlphaFoldDB" id="A0A426TQC5"/>
<feature type="transmembrane region" description="Helical" evidence="6">
    <location>
        <begin position="344"/>
        <end position="365"/>
    </location>
</feature>
<feature type="transmembrane region" description="Helical" evidence="6">
    <location>
        <begin position="185"/>
        <end position="205"/>
    </location>
</feature>
<evidence type="ECO:0000256" key="2">
    <source>
        <dbReference type="ARBA" id="ARBA00022475"/>
    </source>
</evidence>
<evidence type="ECO:0000256" key="3">
    <source>
        <dbReference type="ARBA" id="ARBA00022692"/>
    </source>
</evidence>
<gene>
    <name evidence="7" type="ORF">EI684_23175</name>
</gene>
<comment type="subcellular location">
    <subcellularLocation>
        <location evidence="1">Cell membrane</location>
        <topology evidence="1">Multi-pass membrane protein</topology>
    </subcellularLocation>
</comment>
<feature type="transmembrane region" description="Helical" evidence="6">
    <location>
        <begin position="211"/>
        <end position="230"/>
    </location>
</feature>
<feature type="transmembrane region" description="Helical" evidence="6">
    <location>
        <begin position="463"/>
        <end position="481"/>
    </location>
</feature>
<proteinExistence type="predicted"/>
<keyword evidence="4 6" id="KW-1133">Transmembrane helix</keyword>
<feature type="transmembrane region" description="Helical" evidence="6">
    <location>
        <begin position="148"/>
        <end position="173"/>
    </location>
</feature>
<keyword evidence="3 6" id="KW-0812">Transmembrane</keyword>
<dbReference type="PANTHER" id="PTHR30250">
    <property type="entry name" value="PST FAMILY PREDICTED COLANIC ACID TRANSPORTER"/>
    <property type="match status" value="1"/>
</dbReference>
<dbReference type="GO" id="GO:0005886">
    <property type="term" value="C:plasma membrane"/>
    <property type="evidence" value="ECO:0007669"/>
    <property type="project" value="UniProtKB-SubCell"/>
</dbReference>
<feature type="transmembrane region" description="Helical" evidence="6">
    <location>
        <begin position="260"/>
        <end position="286"/>
    </location>
</feature>
<comment type="caution">
    <text evidence="7">The sequence shown here is derived from an EMBL/GenBank/DDBJ whole genome shotgun (WGS) entry which is preliminary data.</text>
</comment>
<keyword evidence="2" id="KW-1003">Cell membrane</keyword>
<feature type="transmembrane region" description="Helical" evidence="6">
    <location>
        <begin position="501"/>
        <end position="522"/>
    </location>
</feature>
<accession>A0A426TQC5</accession>
<feature type="transmembrane region" description="Helical" evidence="6">
    <location>
        <begin position="402"/>
        <end position="423"/>
    </location>
</feature>
<feature type="transmembrane region" description="Helical" evidence="6">
    <location>
        <begin position="429"/>
        <end position="451"/>
    </location>
</feature>
<sequence>MPLQVPKSPSLATQVSKAVVWNTLFVPLRLLAEVLATLVKLNQLSLASFGLLAIVSGASKVLGTGVDLGTTRALPKYIPETNRSGGALATLRLLQLILAAKVFLLLLVAGGLAIFQPSFLAYLRGLITGDQRLDDASQGVLLEFVAHYGWFLAVTIVALLFLGICYNMLMAYLSSFFKQRAWNSIDLAAKLLPQVLIVAAILAGWDILGVLGAMILAPTIAVVLASWQVLRLRRELQADAVAPVVAMPLRAWRHWLPQGFIRYSAVSFLMTATDMIASVNFALFLAGDLGDVAVIWAGSSLVAMALGYLYTPMVGVQVPLFARVRQGEGGTLNGAYQSLVRLQLLLLVPGGVGLMLLAEPALLVISPQYLVAAPIVWVLVPCLFVECLLTTAHNALIVYERLSAIIASRLITLAVVLPLAWLLPPVVGLVGVALAFGLARVGSGLWVTASGMRLLELRWPWRFTLRVCGATVAMGLLILATRGLLPPLPTEANLGERLIEAGWLLGLAGVGAVAFFATLRLLGGLDPQDRAQLERMKLPLKRWIMKLL</sequence>
<dbReference type="PANTHER" id="PTHR30250:SF26">
    <property type="entry name" value="PSMA PROTEIN"/>
    <property type="match status" value="1"/>
</dbReference>